<protein>
    <submittedName>
        <fullName evidence="1">Uncharacterized protein</fullName>
    </submittedName>
</protein>
<dbReference type="OrthoDB" id="15603at10239"/>
<dbReference type="Proteomes" id="UP000201341">
    <property type="component" value="Segment"/>
</dbReference>
<evidence type="ECO:0000313" key="1">
    <source>
        <dbReference type="EMBL" id="ARQ96563.1"/>
    </source>
</evidence>
<dbReference type="GeneID" id="32878872"/>
<dbReference type="KEGG" id="vg:32878872"/>
<organism evidence="1 2">
    <name type="scientific">Sulfolobus islandicus rod-shaped virus 4</name>
    <dbReference type="NCBI Taxonomy" id="1983547"/>
    <lineage>
        <taxon>Viruses</taxon>
        <taxon>Adnaviria</taxon>
        <taxon>Zilligvirae</taxon>
        <taxon>Taleaviricota</taxon>
        <taxon>Tokiviricetes</taxon>
        <taxon>Ligamenvirales</taxon>
        <taxon>Rudiviridae</taxon>
        <taxon>Usarudivirus</taxon>
        <taxon>Usarudivirus yellowstonense</taxon>
        <taxon>Usarudivirus SIRV4</taxon>
    </lineage>
</organism>
<name>A0A1X9SK02_9VIRU</name>
<sequence>MLFYGNEKMTEEGVVKDLELNFSMQLVKVKKGNNEYNKLKIRIKDMKTSIEIKTKNGIMEPEKWKIEDITHEIEGLYNAYKFAKNGIFAEIPKEQLWYLIALLIWKTYY</sequence>
<evidence type="ECO:0000313" key="2">
    <source>
        <dbReference type="Proteomes" id="UP000201341"/>
    </source>
</evidence>
<keyword evidence="2" id="KW-1185">Reference proteome</keyword>
<accession>A0A1X9SK02</accession>
<dbReference type="EMBL" id="KY744231">
    <property type="protein sequence ID" value="ARQ96563.1"/>
    <property type="molecule type" value="Genomic_DNA"/>
</dbReference>
<proteinExistence type="predicted"/>
<dbReference type="RefSeq" id="YP_009362965.1">
    <property type="nucleotide sequence ID" value="NC_034628.1"/>
</dbReference>
<reference evidence="1 2" key="1">
    <citation type="journal article" date="2017" name="Viruses">
        <title>Differentiation and structure in Sulfolobus islandicus rod-shaped virus populations.</title>
        <authorList>
            <person name="Bautista M.A."/>
            <person name="Black J.A."/>
            <person name="Youngblut N.D."/>
            <person name="Whitaker R.J."/>
        </authorList>
    </citation>
    <scope>NUCLEOTIDE SEQUENCE [LARGE SCALE GENOMIC DNA]</scope>
</reference>